<dbReference type="InterPro" id="IPR036404">
    <property type="entry name" value="Jacalin-like_lectin_dom_sf"/>
</dbReference>
<evidence type="ECO:0008006" key="8">
    <source>
        <dbReference type="Google" id="ProtNLM"/>
    </source>
</evidence>
<dbReference type="SMART" id="SM00915">
    <property type="entry name" value="Jacalin"/>
    <property type="match status" value="1"/>
</dbReference>
<evidence type="ECO:0000256" key="1">
    <source>
        <dbReference type="ARBA" id="ARBA00006568"/>
    </source>
</evidence>
<evidence type="ECO:0000259" key="4">
    <source>
        <dbReference type="PROSITE" id="PS50104"/>
    </source>
</evidence>
<reference evidence="6 7" key="1">
    <citation type="journal article" date="2023" name="G3 (Bethesda)">
        <title>A chromosome-length genome assembly and annotation of blackberry (Rubus argutus, cv. 'Hillquist').</title>
        <authorList>
            <person name="Bruna T."/>
            <person name="Aryal R."/>
            <person name="Dudchenko O."/>
            <person name="Sargent D.J."/>
            <person name="Mead D."/>
            <person name="Buti M."/>
            <person name="Cavallini A."/>
            <person name="Hytonen T."/>
            <person name="Andres J."/>
            <person name="Pham M."/>
            <person name="Weisz D."/>
            <person name="Mascagni F."/>
            <person name="Usai G."/>
            <person name="Natali L."/>
            <person name="Bassil N."/>
            <person name="Fernandez G.E."/>
            <person name="Lomsadze A."/>
            <person name="Armour M."/>
            <person name="Olukolu B."/>
            <person name="Poorten T."/>
            <person name="Britton C."/>
            <person name="Davik J."/>
            <person name="Ashrafi H."/>
            <person name="Aiden E.L."/>
            <person name="Borodovsky M."/>
            <person name="Worthington M."/>
        </authorList>
    </citation>
    <scope>NUCLEOTIDE SEQUENCE [LARGE SCALE GENOMIC DNA]</scope>
    <source>
        <strain evidence="6">PI 553951</strain>
    </source>
</reference>
<sequence>MASRIPSVSASLPSSESSVPRCKYDVFLSFRGEDTRDGFISHLYHELHTVAGIKTFKDDQGLEIGMRIRPNLFTAIKESRYAIVVLSPNYASSTWCLDELTHIFRCMEDQNRILPLFYHVVPSDVRNQRGSFQEALTKHEEKSTQEQVKEWRVALTRVADLSGWDTKNFHSERELVKGIVKAVSNKLQGGPRIIEIESATSIGPFGSNNGGKHFDDGIYSTVRQLVLHYDKHSINYIQNEYDRDGISHWSDKHGDPFLDGKKTTVTLDYPDEYLTSIHGCYEKLWCMPTQITSLTFQSNKATYGPFGRKLDRTDFSIQEPGSKIVGFHGRSSSVTGLRAIGAHLKPL</sequence>
<evidence type="ECO:0000256" key="3">
    <source>
        <dbReference type="ARBA" id="ARBA00023027"/>
    </source>
</evidence>
<dbReference type="InterPro" id="IPR035897">
    <property type="entry name" value="Toll_tir_struct_dom_sf"/>
</dbReference>
<dbReference type="FunFam" id="2.100.10.30:FF:000001">
    <property type="entry name" value="Jacalin-related lectin 33"/>
    <property type="match status" value="1"/>
</dbReference>
<comment type="similarity">
    <text evidence="1">Belongs to the jacalin lectin family.</text>
</comment>
<dbReference type="GO" id="GO:0005536">
    <property type="term" value="F:D-glucose binding"/>
    <property type="evidence" value="ECO:0007669"/>
    <property type="project" value="UniProtKB-ARBA"/>
</dbReference>
<keyword evidence="7" id="KW-1185">Reference proteome</keyword>
<dbReference type="Pfam" id="PF01419">
    <property type="entry name" value="Jacalin"/>
    <property type="match status" value="1"/>
</dbReference>
<dbReference type="InterPro" id="IPR001229">
    <property type="entry name" value="Jacalin-like_lectin_dom"/>
</dbReference>
<dbReference type="FunFam" id="3.40.50.10140:FF:000007">
    <property type="entry name" value="Disease resistance protein (TIR-NBS-LRR class)"/>
    <property type="match status" value="1"/>
</dbReference>
<feature type="domain" description="TIR" evidence="4">
    <location>
        <begin position="22"/>
        <end position="187"/>
    </location>
</feature>
<accession>A0AAW1XW51</accession>
<keyword evidence="3" id="KW-0520">NAD</keyword>
<name>A0AAW1XW51_RUBAR</name>
<dbReference type="EMBL" id="JBEDUW010000003">
    <property type="protein sequence ID" value="KAK9940481.1"/>
    <property type="molecule type" value="Genomic_DNA"/>
</dbReference>
<proteinExistence type="inferred from homology"/>
<dbReference type="Pfam" id="PF01582">
    <property type="entry name" value="TIR"/>
    <property type="match status" value="1"/>
</dbReference>
<evidence type="ECO:0000259" key="5">
    <source>
        <dbReference type="PROSITE" id="PS51752"/>
    </source>
</evidence>
<dbReference type="Gene3D" id="3.40.50.10140">
    <property type="entry name" value="Toll/interleukin-1 receptor homology (TIR) domain"/>
    <property type="match status" value="1"/>
</dbReference>
<dbReference type="Proteomes" id="UP001457282">
    <property type="component" value="Unassembled WGS sequence"/>
</dbReference>
<dbReference type="InterPro" id="IPR033734">
    <property type="entry name" value="Jacalin-like_lectin_dom_plant"/>
</dbReference>
<dbReference type="PANTHER" id="PTHR32009">
    <property type="entry name" value="TMV RESISTANCE PROTEIN N-LIKE"/>
    <property type="match status" value="1"/>
</dbReference>
<dbReference type="SMART" id="SM00255">
    <property type="entry name" value="TIR"/>
    <property type="match status" value="1"/>
</dbReference>
<comment type="caution">
    <text evidence="6">The sequence shown here is derived from an EMBL/GenBank/DDBJ whole genome shotgun (WGS) entry which is preliminary data.</text>
</comment>
<dbReference type="GO" id="GO:0007165">
    <property type="term" value="P:signal transduction"/>
    <property type="evidence" value="ECO:0007669"/>
    <property type="project" value="InterPro"/>
</dbReference>
<dbReference type="SUPFAM" id="SSF52200">
    <property type="entry name" value="Toll/Interleukin receptor TIR domain"/>
    <property type="match status" value="1"/>
</dbReference>
<dbReference type="CDD" id="cd09612">
    <property type="entry name" value="Jacalin"/>
    <property type="match status" value="1"/>
</dbReference>
<dbReference type="AlphaFoldDB" id="A0AAW1XW51"/>
<dbReference type="Gene3D" id="2.100.10.30">
    <property type="entry name" value="Jacalin-like lectin domain"/>
    <property type="match status" value="1"/>
</dbReference>
<dbReference type="PROSITE" id="PS51752">
    <property type="entry name" value="JACALIN_LECTIN"/>
    <property type="match status" value="1"/>
</dbReference>
<evidence type="ECO:0000313" key="6">
    <source>
        <dbReference type="EMBL" id="KAK9940481.1"/>
    </source>
</evidence>
<keyword evidence="2" id="KW-0430">Lectin</keyword>
<protein>
    <recommendedName>
        <fullName evidence="8">TIR domain-containing protein</fullName>
    </recommendedName>
</protein>
<evidence type="ECO:0000313" key="7">
    <source>
        <dbReference type="Proteomes" id="UP001457282"/>
    </source>
</evidence>
<gene>
    <name evidence="6" type="ORF">M0R45_017140</name>
</gene>
<evidence type="ECO:0000256" key="2">
    <source>
        <dbReference type="ARBA" id="ARBA00022734"/>
    </source>
</evidence>
<dbReference type="PROSITE" id="PS50104">
    <property type="entry name" value="TIR"/>
    <property type="match status" value="1"/>
</dbReference>
<dbReference type="SUPFAM" id="SSF51101">
    <property type="entry name" value="Mannose-binding lectins"/>
    <property type="match status" value="1"/>
</dbReference>
<organism evidence="6 7">
    <name type="scientific">Rubus argutus</name>
    <name type="common">Southern blackberry</name>
    <dbReference type="NCBI Taxonomy" id="59490"/>
    <lineage>
        <taxon>Eukaryota</taxon>
        <taxon>Viridiplantae</taxon>
        <taxon>Streptophyta</taxon>
        <taxon>Embryophyta</taxon>
        <taxon>Tracheophyta</taxon>
        <taxon>Spermatophyta</taxon>
        <taxon>Magnoliopsida</taxon>
        <taxon>eudicotyledons</taxon>
        <taxon>Gunneridae</taxon>
        <taxon>Pentapetalae</taxon>
        <taxon>rosids</taxon>
        <taxon>fabids</taxon>
        <taxon>Rosales</taxon>
        <taxon>Rosaceae</taxon>
        <taxon>Rosoideae</taxon>
        <taxon>Rosoideae incertae sedis</taxon>
        <taxon>Rubus</taxon>
    </lineage>
</organism>
<dbReference type="PANTHER" id="PTHR32009:SF139">
    <property type="entry name" value="TOLL-INTERLEUKIN-RESISTANCE (TIR) DOMAIN FAMILY PROTEIN"/>
    <property type="match status" value="1"/>
</dbReference>
<feature type="domain" description="Jacalin-type lectin" evidence="5">
    <location>
        <begin position="199"/>
        <end position="346"/>
    </location>
</feature>
<dbReference type="GO" id="GO:0005537">
    <property type="term" value="F:D-mannose binding"/>
    <property type="evidence" value="ECO:0007669"/>
    <property type="project" value="UniProtKB-ARBA"/>
</dbReference>
<dbReference type="InterPro" id="IPR000157">
    <property type="entry name" value="TIR_dom"/>
</dbReference>